<dbReference type="EMBL" id="BAAABY010000023">
    <property type="protein sequence ID" value="GAA0463295.1"/>
    <property type="molecule type" value="Genomic_DNA"/>
</dbReference>
<dbReference type="RefSeq" id="WP_346095344.1">
    <property type="nucleotide sequence ID" value="NZ_BAAABY010000023.1"/>
</dbReference>
<accession>A0ABP3JT37</accession>
<keyword evidence="3" id="KW-1185">Reference proteome</keyword>
<protein>
    <submittedName>
        <fullName evidence="2">Uncharacterized protein</fullName>
    </submittedName>
</protein>
<evidence type="ECO:0000313" key="3">
    <source>
        <dbReference type="Proteomes" id="UP001500909"/>
    </source>
</evidence>
<comment type="caution">
    <text evidence="2">The sequence shown here is derived from an EMBL/GenBank/DDBJ whole genome shotgun (WGS) entry which is preliminary data.</text>
</comment>
<evidence type="ECO:0000256" key="1">
    <source>
        <dbReference type="SAM" id="MobiDB-lite"/>
    </source>
</evidence>
<proteinExistence type="predicted"/>
<sequence>MTTAATVRDTTHPEWQGIHTLGHANRFSWWDSEFRYDGRLRVPSGVRIKEVRYSFRGDGNPDVRAREVTRGRGGIDQEYEVIDRTSHDGYDVLTFTLRGDLDVDRDPRPQNASLRYRILVTVKLDNGETRIADPEIEVLAATWDRNDSALVGRPFVRLPYDRNWGGEPNSQAGFGYVSDSGYVPGDKFIVDLINPRAVLPGTPGSYSDRVYYQLVHEDGTPSRETPEPQLWKADGHTDRGDLSHKTMLPSLNFSRNGDKPGYYRFLVWPQAGNPDGSPSNLGWDRTNIEEAFQIGSVYYQYKANGEVSPTPVPPGQGQFLLSPGGPVTLHRNGEIQYPGVEVEATGDGRVAPQTVSVTLPQGKGLRFTGRLVVGVMQGAQWVQKEAPDGTVSSDGRVLTVQGVNLELGAKGSKSAVLVELQALANAVPGDTSLSFLIGNQPASSSSLIRISQ</sequence>
<feature type="region of interest" description="Disordered" evidence="1">
    <location>
        <begin position="219"/>
        <end position="239"/>
    </location>
</feature>
<reference evidence="3" key="1">
    <citation type="journal article" date="2019" name="Int. J. Syst. Evol. Microbiol.">
        <title>The Global Catalogue of Microorganisms (GCM) 10K type strain sequencing project: providing services to taxonomists for standard genome sequencing and annotation.</title>
        <authorList>
            <consortium name="The Broad Institute Genomics Platform"/>
            <consortium name="The Broad Institute Genome Sequencing Center for Infectious Disease"/>
            <person name="Wu L."/>
            <person name="Ma J."/>
        </authorList>
    </citation>
    <scope>NUCLEOTIDE SEQUENCE [LARGE SCALE GENOMIC DNA]</scope>
    <source>
        <strain evidence="3">JCM 4805</strain>
    </source>
</reference>
<dbReference type="Proteomes" id="UP001500909">
    <property type="component" value="Unassembled WGS sequence"/>
</dbReference>
<name>A0ABP3JT37_9ACTN</name>
<organism evidence="2 3">
    <name type="scientific">Streptomyces olivaceiscleroticus</name>
    <dbReference type="NCBI Taxonomy" id="68245"/>
    <lineage>
        <taxon>Bacteria</taxon>
        <taxon>Bacillati</taxon>
        <taxon>Actinomycetota</taxon>
        <taxon>Actinomycetes</taxon>
        <taxon>Kitasatosporales</taxon>
        <taxon>Streptomycetaceae</taxon>
        <taxon>Streptomyces</taxon>
    </lineage>
</organism>
<gene>
    <name evidence="2" type="ORF">GCM10010361_28970</name>
</gene>
<evidence type="ECO:0000313" key="2">
    <source>
        <dbReference type="EMBL" id="GAA0463295.1"/>
    </source>
</evidence>